<dbReference type="PROSITE" id="PS00463">
    <property type="entry name" value="ZN2_CY6_FUNGAL_1"/>
    <property type="match status" value="1"/>
</dbReference>
<organism evidence="10 11">
    <name type="scientific">Rhizophagus irregularis</name>
    <dbReference type="NCBI Taxonomy" id="588596"/>
    <lineage>
        <taxon>Eukaryota</taxon>
        <taxon>Fungi</taxon>
        <taxon>Fungi incertae sedis</taxon>
        <taxon>Mucoromycota</taxon>
        <taxon>Glomeromycotina</taxon>
        <taxon>Glomeromycetes</taxon>
        <taxon>Glomerales</taxon>
        <taxon>Glomeraceae</taxon>
        <taxon>Rhizophagus</taxon>
    </lineage>
</organism>
<dbReference type="EMBL" id="LLXJ01000012">
    <property type="protein sequence ID" value="PKC17503.1"/>
    <property type="molecule type" value="Genomic_DNA"/>
</dbReference>
<sequence length="990" mass="111196">MSLIILDDMIVDDSNCDSQENKRVKITTACDTCRRRKVKCDGESPCANCQRGNYQCTFSDASAKRPRGPPKGFVALIEDRLHTIESLLVNLVNKDTIPDISNLSKDIKQFSDMSQNYPGYSDELTNDDDEILLNNLIHPNASNTLQSNTLSYLMLDNQNSDNALSDYVDPPLPNLPVNLKPIPEDISSSLFERYFKYVHPYLPIINHGNFYRLLKNVNDENQPSKLLLQVIMAVGAMFPPTVKQNSEYSSQFFYDRARRLLDYFIDVPRLSTIQALILLYMVDQGKPSSYRSQTYSSIAIKMAQTIELNRKNGAAYQGAKDRQTKKLVWWGCFILDRLNSLNTGDPLVINDKMCDIDLPSPDEIDQDDINFQNNEGSSSSTSYSNSSNYKQQINIFISYIRIAKLTGQILEHLQTVSCAGLQASWNHHATIDIFESLLSEWSRELPPYLNYAPSSQNIPSPHNLPGHVASLHMLHQTLYLLLHYPYVAEYDKLRRGDRNFRTSRTFIKSMNICNTAANKITNIGVEALDVHSCVSFPAMFYCLCKAAKVHSINITSPQRGLAINSYKNVIKTVKICQFYRQNNIMKELVQKTTSLLESTLIKYQDKFSHEEIFGITPSGEIVNPDGLDLTLSSFGLSNLGLGNSSSLPQIKITSEPCSIESVNNMKSTNSVQSIVPQKRNEPSSNQIQQSSPYIQGDNGGNQQFVPVNITSAESLFTDPFAAQMQQSQMNTSSGQIWDIFSDNSSYDHITPTSSANQTPSIVSSSASYLQPQRTQSLPSSTSSMNLNTFKSHSLSSHSRSNQSLKPITQEIFTTSPSSSPISPTLQQSQRYVFTDINDSNVNSFTSENNNDCVILEENESSLIYDDDNSRISFNYSSSTTPIETTFNFFNNIPTTTPTSSRSRSRMSSPFSSSSSSSSSSFSEKEKEINALYFDNQNDESSINLLEKIRVTSPTDIDTSIYDTDYDQFESNNVTMMDIGSFRSFEEYEIC</sequence>
<evidence type="ECO:0000313" key="10">
    <source>
        <dbReference type="EMBL" id="PKC17503.1"/>
    </source>
</evidence>
<evidence type="ECO:0000256" key="2">
    <source>
        <dbReference type="ARBA" id="ARBA00022723"/>
    </source>
</evidence>
<evidence type="ECO:0000259" key="9">
    <source>
        <dbReference type="PROSITE" id="PS50048"/>
    </source>
</evidence>
<evidence type="ECO:0000256" key="1">
    <source>
        <dbReference type="ARBA" id="ARBA00004123"/>
    </source>
</evidence>
<reference evidence="10 11" key="2">
    <citation type="submission" date="2017-09" db="EMBL/GenBank/DDBJ databases">
        <title>Extensive intraspecific genome diversity in a model arbuscular mycorrhizal fungus.</title>
        <authorList>
            <person name="Chen E.C."/>
            <person name="Morin E."/>
            <person name="Beaudet D."/>
            <person name="Noel J."/>
            <person name="Ndikumana S."/>
            <person name="Charron P."/>
            <person name="St-Onge C."/>
            <person name="Giorgi J."/>
            <person name="Grigoriev I.V."/>
            <person name="Roux C."/>
            <person name="Martin F.M."/>
            <person name="Corradi N."/>
        </authorList>
    </citation>
    <scope>NUCLEOTIDE SEQUENCE [LARGE SCALE GENOMIC DNA]</scope>
    <source>
        <strain evidence="10 11">A5</strain>
    </source>
</reference>
<feature type="region of interest" description="Disordered" evidence="8">
    <location>
        <begin position="748"/>
        <end position="802"/>
    </location>
</feature>
<feature type="region of interest" description="Disordered" evidence="8">
    <location>
        <begin position="890"/>
        <end position="920"/>
    </location>
</feature>
<dbReference type="GO" id="GO:0008270">
    <property type="term" value="F:zinc ion binding"/>
    <property type="evidence" value="ECO:0007669"/>
    <property type="project" value="InterPro"/>
</dbReference>
<evidence type="ECO:0000313" key="11">
    <source>
        <dbReference type="Proteomes" id="UP000232722"/>
    </source>
</evidence>
<dbReference type="InterPro" id="IPR001138">
    <property type="entry name" value="Zn2Cys6_DnaBD"/>
</dbReference>
<accession>A0A2N0QEM7</accession>
<dbReference type="Proteomes" id="UP000232722">
    <property type="component" value="Unassembled WGS sequence"/>
</dbReference>
<keyword evidence="3" id="KW-0862">Zinc</keyword>
<dbReference type="SMART" id="SM00066">
    <property type="entry name" value="GAL4"/>
    <property type="match status" value="1"/>
</dbReference>
<feature type="region of interest" description="Disordered" evidence="8">
    <location>
        <begin position="669"/>
        <end position="704"/>
    </location>
</feature>
<reference evidence="10 11" key="1">
    <citation type="submission" date="2016-04" db="EMBL/GenBank/DDBJ databases">
        <title>Genome analyses suggest a sexual origin of heterokaryosis in a supposedly ancient asexual fungus.</title>
        <authorList>
            <person name="Ropars J."/>
            <person name="Sedzielewska K."/>
            <person name="Noel J."/>
            <person name="Charron P."/>
            <person name="Farinelli L."/>
            <person name="Marton T."/>
            <person name="Kruger M."/>
            <person name="Pelin A."/>
            <person name="Brachmann A."/>
            <person name="Corradi N."/>
        </authorList>
    </citation>
    <scope>NUCLEOTIDE SEQUENCE [LARGE SCALE GENOMIC DNA]</scope>
    <source>
        <strain evidence="10 11">A5</strain>
    </source>
</reference>
<evidence type="ECO:0000256" key="8">
    <source>
        <dbReference type="SAM" id="MobiDB-lite"/>
    </source>
</evidence>
<dbReference type="Pfam" id="PF04082">
    <property type="entry name" value="Fungal_trans"/>
    <property type="match status" value="1"/>
</dbReference>
<name>A0A2N0QEM7_9GLOM</name>
<dbReference type="InterPro" id="IPR007219">
    <property type="entry name" value="XnlR_reg_dom"/>
</dbReference>
<feature type="domain" description="Zn(2)-C6 fungal-type" evidence="9">
    <location>
        <begin position="29"/>
        <end position="58"/>
    </location>
</feature>
<evidence type="ECO:0000256" key="6">
    <source>
        <dbReference type="ARBA" id="ARBA00023163"/>
    </source>
</evidence>
<evidence type="ECO:0000256" key="7">
    <source>
        <dbReference type="ARBA" id="ARBA00023242"/>
    </source>
</evidence>
<dbReference type="VEuPathDB" id="FungiDB:RhiirFUN_024741"/>
<dbReference type="CDD" id="cd00067">
    <property type="entry name" value="GAL4"/>
    <property type="match status" value="1"/>
</dbReference>
<dbReference type="InterPro" id="IPR036864">
    <property type="entry name" value="Zn2-C6_fun-type_DNA-bd_sf"/>
</dbReference>
<protein>
    <recommendedName>
        <fullName evidence="9">Zn(2)-C6 fungal-type domain-containing protein</fullName>
    </recommendedName>
</protein>
<dbReference type="GO" id="GO:0006351">
    <property type="term" value="P:DNA-templated transcription"/>
    <property type="evidence" value="ECO:0007669"/>
    <property type="project" value="InterPro"/>
</dbReference>
<comment type="subcellular location">
    <subcellularLocation>
        <location evidence="1">Nucleus</location>
    </subcellularLocation>
</comment>
<dbReference type="PROSITE" id="PS50048">
    <property type="entry name" value="ZN2_CY6_FUNGAL_2"/>
    <property type="match status" value="1"/>
</dbReference>
<dbReference type="Pfam" id="PF00172">
    <property type="entry name" value="Zn_clus"/>
    <property type="match status" value="1"/>
</dbReference>
<feature type="region of interest" description="Disordered" evidence="8">
    <location>
        <begin position="365"/>
        <end position="386"/>
    </location>
</feature>
<feature type="compositionally biased region" description="Low complexity" evidence="8">
    <location>
        <begin position="377"/>
        <end position="386"/>
    </location>
</feature>
<feature type="compositionally biased region" description="Polar residues" evidence="8">
    <location>
        <begin position="748"/>
        <end position="790"/>
    </location>
</feature>
<gene>
    <name evidence="10" type="ORF">RhiirA5_405763</name>
</gene>
<dbReference type="Gene3D" id="4.10.240.10">
    <property type="entry name" value="Zn(2)-C6 fungal-type DNA-binding domain"/>
    <property type="match status" value="1"/>
</dbReference>
<dbReference type="SMART" id="SM00906">
    <property type="entry name" value="Fungal_trans"/>
    <property type="match status" value="1"/>
</dbReference>
<keyword evidence="7" id="KW-0539">Nucleus</keyword>
<feature type="compositionally biased region" description="Polar residues" evidence="8">
    <location>
        <begin position="682"/>
        <end position="693"/>
    </location>
</feature>
<comment type="caution">
    <text evidence="10">The sequence shown here is derived from an EMBL/GenBank/DDBJ whole genome shotgun (WGS) entry which is preliminary data.</text>
</comment>
<dbReference type="GO" id="GO:0000981">
    <property type="term" value="F:DNA-binding transcription factor activity, RNA polymerase II-specific"/>
    <property type="evidence" value="ECO:0007669"/>
    <property type="project" value="InterPro"/>
</dbReference>
<keyword evidence="5" id="KW-0238">DNA-binding</keyword>
<dbReference type="InterPro" id="IPR051615">
    <property type="entry name" value="Transcr_Regulatory_Elem"/>
</dbReference>
<dbReference type="SUPFAM" id="SSF57701">
    <property type="entry name" value="Zn2/Cys6 DNA-binding domain"/>
    <property type="match status" value="1"/>
</dbReference>
<dbReference type="AlphaFoldDB" id="A0A2N0QEM7"/>
<keyword evidence="6" id="KW-0804">Transcription</keyword>
<dbReference type="VEuPathDB" id="FungiDB:RhiirA1_442800"/>
<dbReference type="PANTHER" id="PTHR31313">
    <property type="entry name" value="TY1 ENHANCER ACTIVATOR"/>
    <property type="match status" value="1"/>
</dbReference>
<dbReference type="VEuPathDB" id="FungiDB:FUN_025383"/>
<evidence type="ECO:0000256" key="5">
    <source>
        <dbReference type="ARBA" id="ARBA00023125"/>
    </source>
</evidence>
<dbReference type="CDD" id="cd12148">
    <property type="entry name" value="fungal_TF_MHR"/>
    <property type="match status" value="1"/>
</dbReference>
<dbReference type="GO" id="GO:0003677">
    <property type="term" value="F:DNA binding"/>
    <property type="evidence" value="ECO:0007669"/>
    <property type="project" value="UniProtKB-KW"/>
</dbReference>
<evidence type="ECO:0000256" key="3">
    <source>
        <dbReference type="ARBA" id="ARBA00022833"/>
    </source>
</evidence>
<proteinExistence type="predicted"/>
<keyword evidence="4" id="KW-0805">Transcription regulation</keyword>
<dbReference type="GO" id="GO:0005634">
    <property type="term" value="C:nucleus"/>
    <property type="evidence" value="ECO:0007669"/>
    <property type="project" value="UniProtKB-SubCell"/>
</dbReference>
<feature type="compositionally biased region" description="Low complexity" evidence="8">
    <location>
        <begin position="791"/>
        <end position="802"/>
    </location>
</feature>
<evidence type="ECO:0000256" key="4">
    <source>
        <dbReference type="ARBA" id="ARBA00023015"/>
    </source>
</evidence>
<dbReference type="PANTHER" id="PTHR31313:SF81">
    <property type="entry name" value="TY1 ENHANCER ACTIVATOR"/>
    <property type="match status" value="1"/>
</dbReference>
<keyword evidence="2" id="KW-0479">Metal-binding</keyword>